<dbReference type="GO" id="GO:0008813">
    <property type="term" value="F:chorismate lyase activity"/>
    <property type="evidence" value="ECO:0007669"/>
    <property type="project" value="UniProtKB-UniRule"/>
</dbReference>
<reference evidence="6 7" key="1">
    <citation type="submission" date="2016-10" db="EMBL/GenBank/DDBJ databases">
        <authorList>
            <person name="de Groot N.N."/>
        </authorList>
    </citation>
    <scope>NUCLEOTIDE SEQUENCE [LARGE SCALE GENOMIC DNA]</scope>
    <source>
        <strain evidence="6 7">DSM 15123</strain>
    </source>
</reference>
<evidence type="ECO:0000256" key="2">
    <source>
        <dbReference type="ARBA" id="ARBA00022688"/>
    </source>
</evidence>
<dbReference type="EMBL" id="FOCW01000001">
    <property type="protein sequence ID" value="SEM99215.1"/>
    <property type="molecule type" value="Genomic_DNA"/>
</dbReference>
<keyword evidence="1 5" id="KW-0963">Cytoplasm</keyword>
<dbReference type="SUPFAM" id="SSF64288">
    <property type="entry name" value="Chorismate lyase-like"/>
    <property type="match status" value="1"/>
</dbReference>
<proteinExistence type="inferred from homology"/>
<dbReference type="GO" id="GO:0042866">
    <property type="term" value="P:pyruvate biosynthetic process"/>
    <property type="evidence" value="ECO:0007669"/>
    <property type="project" value="UniProtKB-UniRule"/>
</dbReference>
<dbReference type="InterPro" id="IPR028978">
    <property type="entry name" value="Chorismate_lyase_/UTRA_dom_sf"/>
</dbReference>
<keyword evidence="4 5" id="KW-0670">Pyruvate</keyword>
<evidence type="ECO:0000256" key="4">
    <source>
        <dbReference type="ARBA" id="ARBA00023317"/>
    </source>
</evidence>
<evidence type="ECO:0000256" key="1">
    <source>
        <dbReference type="ARBA" id="ARBA00022490"/>
    </source>
</evidence>
<feature type="binding site" evidence="5">
    <location>
        <position position="192"/>
    </location>
    <ligand>
        <name>substrate</name>
    </ligand>
</feature>
<gene>
    <name evidence="5" type="primary">ubiC</name>
    <name evidence="6" type="ORF">SAMN02745977_00076</name>
</gene>
<dbReference type="InterPro" id="IPR007440">
    <property type="entry name" value="Chorismate--pyruvate_lyase"/>
</dbReference>
<feature type="binding site" evidence="5">
    <location>
        <position position="82"/>
    </location>
    <ligand>
        <name>substrate</name>
    </ligand>
</feature>
<evidence type="ECO:0000256" key="5">
    <source>
        <dbReference type="HAMAP-Rule" id="MF_01632"/>
    </source>
</evidence>
<dbReference type="Gene3D" id="3.40.1410.10">
    <property type="entry name" value="Chorismate lyase-like"/>
    <property type="match status" value="1"/>
</dbReference>
<dbReference type="STRING" id="1121117.SAMN02745977_00076"/>
<evidence type="ECO:0000256" key="3">
    <source>
        <dbReference type="ARBA" id="ARBA00023239"/>
    </source>
</evidence>
<comment type="pathway">
    <text evidence="5">Cofactor biosynthesis; ubiquinone biosynthesis.</text>
</comment>
<comment type="subcellular location">
    <subcellularLocation>
        <location evidence="5">Cytoplasm</location>
    </subcellularLocation>
</comment>
<feature type="binding site" evidence="5">
    <location>
        <position position="124"/>
    </location>
    <ligand>
        <name>substrate</name>
    </ligand>
</feature>
<comment type="catalytic activity">
    <reaction evidence="5">
        <text>chorismate = 4-hydroxybenzoate + pyruvate</text>
        <dbReference type="Rhea" id="RHEA:16505"/>
        <dbReference type="ChEBI" id="CHEBI:15361"/>
        <dbReference type="ChEBI" id="CHEBI:17879"/>
        <dbReference type="ChEBI" id="CHEBI:29748"/>
        <dbReference type="EC" id="4.1.3.40"/>
    </reaction>
</comment>
<dbReference type="EC" id="4.1.3.40" evidence="5"/>
<dbReference type="AlphaFoldDB" id="A0A1H8CW07"/>
<comment type="function">
    <text evidence="5">Removes the pyruvyl group from chorismate, with concomitant aromatization of the ring, to provide 4-hydroxybenzoate (4HB) for the ubiquinone pathway.</text>
</comment>
<comment type="similarity">
    <text evidence="5">Belongs to the UbiC family.</text>
</comment>
<name>A0A1H8CW07_9BURK</name>
<organism evidence="6 7">
    <name type="scientific">Brachymonas denitrificans DSM 15123</name>
    <dbReference type="NCBI Taxonomy" id="1121117"/>
    <lineage>
        <taxon>Bacteria</taxon>
        <taxon>Pseudomonadati</taxon>
        <taxon>Pseudomonadota</taxon>
        <taxon>Betaproteobacteria</taxon>
        <taxon>Burkholderiales</taxon>
        <taxon>Comamonadaceae</taxon>
        <taxon>Brachymonas</taxon>
    </lineage>
</organism>
<dbReference type="Pfam" id="PF04345">
    <property type="entry name" value="Chor_lyase"/>
    <property type="match status" value="1"/>
</dbReference>
<dbReference type="RefSeq" id="WP_091812711.1">
    <property type="nucleotide sequence ID" value="NZ_FOCW01000001.1"/>
</dbReference>
<comment type="caution">
    <text evidence="5">Lacks conserved residue(s) required for the propagation of feature annotation.</text>
</comment>
<dbReference type="GO" id="GO:0006744">
    <property type="term" value="P:ubiquinone biosynthetic process"/>
    <property type="evidence" value="ECO:0007669"/>
    <property type="project" value="UniProtKB-UniRule"/>
</dbReference>
<sequence>MTTAPAPLTPNPLQLRSLQRRPVAARMRRWLQAEGSLTRHLTRASGRVQVQVLQQGSDALWPEEARALRRQPFQQAGSAHVRTVLLWCGPAGQERPAVLARSAVLAPQSRLRWRGLRGLGDKPLAQLLFDTPHIHRSPLRWYHDAAHSPAARHVLQLWQRHAPEHTAMLPRQGVWRRSSVFDINGARILVTEWFAPEVFDWPPPK</sequence>
<accession>A0A1H8CW07</accession>
<dbReference type="HAMAP" id="MF_01632">
    <property type="entry name" value="UbiC"/>
    <property type="match status" value="1"/>
</dbReference>
<dbReference type="PANTHER" id="PTHR38683">
    <property type="entry name" value="CHORISMATE PYRUVATE-LYASE"/>
    <property type="match status" value="1"/>
</dbReference>
<evidence type="ECO:0000313" key="6">
    <source>
        <dbReference type="EMBL" id="SEM99215.1"/>
    </source>
</evidence>
<evidence type="ECO:0000313" key="7">
    <source>
        <dbReference type="Proteomes" id="UP000199531"/>
    </source>
</evidence>
<dbReference type="PANTHER" id="PTHR38683:SF1">
    <property type="entry name" value="CHORISMATE PYRUVATE-LYASE"/>
    <property type="match status" value="1"/>
</dbReference>
<dbReference type="UniPathway" id="UPA00232"/>
<keyword evidence="7" id="KW-1185">Reference proteome</keyword>
<protein>
    <recommendedName>
        <fullName evidence="5">Probable chorismate pyruvate-lyase</fullName>
        <shortName evidence="5">CL</shortName>
        <shortName evidence="5">CPL</shortName>
        <ecNumber evidence="5">4.1.3.40</ecNumber>
    </recommendedName>
</protein>
<dbReference type="OrthoDB" id="8606430at2"/>
<keyword evidence="3 5" id="KW-0456">Lyase</keyword>
<dbReference type="Proteomes" id="UP000199531">
    <property type="component" value="Unassembled WGS sequence"/>
</dbReference>
<keyword evidence="2 5" id="KW-0831">Ubiquinone biosynthesis</keyword>
<dbReference type="GO" id="GO:0005829">
    <property type="term" value="C:cytosol"/>
    <property type="evidence" value="ECO:0007669"/>
    <property type="project" value="TreeGrafter"/>
</dbReference>